<dbReference type="InterPro" id="IPR011701">
    <property type="entry name" value="MFS"/>
</dbReference>
<evidence type="ECO:0000256" key="5">
    <source>
        <dbReference type="ARBA" id="ARBA00022989"/>
    </source>
</evidence>
<dbReference type="PRINTS" id="PR01036">
    <property type="entry name" value="TCRTETB"/>
</dbReference>
<dbReference type="Gene3D" id="1.20.1720.10">
    <property type="entry name" value="Multidrug resistance protein D"/>
    <property type="match status" value="1"/>
</dbReference>
<feature type="transmembrane region" description="Helical" evidence="7">
    <location>
        <begin position="352"/>
        <end position="376"/>
    </location>
</feature>
<comment type="subcellular location">
    <subcellularLocation>
        <location evidence="1">Cell membrane</location>
        <topology evidence="1">Multi-pass membrane protein</topology>
    </subcellularLocation>
</comment>
<keyword evidence="2" id="KW-0813">Transport</keyword>
<dbReference type="InterPro" id="IPR020846">
    <property type="entry name" value="MFS_dom"/>
</dbReference>
<keyword evidence="10" id="KW-1185">Reference proteome</keyword>
<keyword evidence="3" id="KW-1003">Cell membrane</keyword>
<evidence type="ECO:0000256" key="1">
    <source>
        <dbReference type="ARBA" id="ARBA00004651"/>
    </source>
</evidence>
<dbReference type="AlphaFoldDB" id="A0A4Q2U6L3"/>
<dbReference type="PROSITE" id="PS50850">
    <property type="entry name" value="MFS"/>
    <property type="match status" value="1"/>
</dbReference>
<evidence type="ECO:0000259" key="8">
    <source>
        <dbReference type="PROSITE" id="PS50850"/>
    </source>
</evidence>
<organism evidence="9 10">
    <name type="scientific">Lichenibacterium minor</name>
    <dbReference type="NCBI Taxonomy" id="2316528"/>
    <lineage>
        <taxon>Bacteria</taxon>
        <taxon>Pseudomonadati</taxon>
        <taxon>Pseudomonadota</taxon>
        <taxon>Alphaproteobacteria</taxon>
        <taxon>Hyphomicrobiales</taxon>
        <taxon>Lichenihabitantaceae</taxon>
        <taxon>Lichenibacterium</taxon>
    </lineage>
</organism>
<feature type="transmembrane region" description="Helical" evidence="7">
    <location>
        <begin position="106"/>
        <end position="127"/>
    </location>
</feature>
<evidence type="ECO:0000256" key="6">
    <source>
        <dbReference type="ARBA" id="ARBA00023136"/>
    </source>
</evidence>
<dbReference type="PANTHER" id="PTHR23501:SF191">
    <property type="entry name" value="VACUOLAR BASIC AMINO ACID TRANSPORTER 4"/>
    <property type="match status" value="1"/>
</dbReference>
<dbReference type="Gene3D" id="1.20.1250.20">
    <property type="entry name" value="MFS general substrate transporter like domains"/>
    <property type="match status" value="1"/>
</dbReference>
<feature type="transmembrane region" description="Helical" evidence="7">
    <location>
        <begin position="397"/>
        <end position="416"/>
    </location>
</feature>
<sequence>MSDISRTNRPLVLASVMAAMFMIAIEATIVSTAMPQIAGQLGDLHLYAWVFSAFLLTQTATTVVFGKLSDLYGRRPVLLVGIAVFLVGSLLCGFATSIPLLIVFRLIQGVGAGAIQPIGITVVGDLYSAQERGKIQGYLASVWGISSVIGPLAGGLIIQHASWAWIFWINLPIGAIAAAGFVLFLHEGVERQRRSIDVAGAALFTVAIASLMMALTEAGTSGTATLWPALVFVVAAVLFVLQERRAPDPMLDFKLWAQRPIATSNAATLLSGMTIIGLTTFLPMFVQGVMRQSPLVAGFALTMMVFGWPIGATLAAKNFVRFGLKPTLLFGAVLLPLGAVAFVVLGSSSSPVVAGVGSTIMGFGMGFLSTACIVIIQDSVAWAQRGSATASNIFSRNLGSTLGATVLGTVLNYGLAHPLSGPAVSSDQLRRLLDAPDTLAASADAVRGALGQSLHVTFWGIFGIAVLTLLLSLLVPRVAISDGPRELVVE</sequence>
<dbReference type="CDD" id="cd17502">
    <property type="entry name" value="MFS_Azr1_MDR_like"/>
    <property type="match status" value="1"/>
</dbReference>
<evidence type="ECO:0000313" key="9">
    <source>
        <dbReference type="EMBL" id="RYC31980.1"/>
    </source>
</evidence>
<evidence type="ECO:0000256" key="7">
    <source>
        <dbReference type="SAM" id="Phobius"/>
    </source>
</evidence>
<dbReference type="GO" id="GO:0022857">
    <property type="term" value="F:transmembrane transporter activity"/>
    <property type="evidence" value="ECO:0007669"/>
    <property type="project" value="InterPro"/>
</dbReference>
<proteinExistence type="predicted"/>
<evidence type="ECO:0000256" key="2">
    <source>
        <dbReference type="ARBA" id="ARBA00022448"/>
    </source>
</evidence>
<feature type="transmembrane region" description="Helical" evidence="7">
    <location>
        <begin position="198"/>
        <end position="216"/>
    </location>
</feature>
<feature type="transmembrane region" description="Helical" evidence="7">
    <location>
        <begin position="262"/>
        <end position="283"/>
    </location>
</feature>
<feature type="transmembrane region" description="Helical" evidence="7">
    <location>
        <begin position="222"/>
        <end position="241"/>
    </location>
</feature>
<feature type="transmembrane region" description="Helical" evidence="7">
    <location>
        <begin position="12"/>
        <end position="34"/>
    </location>
</feature>
<keyword evidence="5 7" id="KW-1133">Transmembrane helix</keyword>
<dbReference type="Proteomes" id="UP000290759">
    <property type="component" value="Unassembled WGS sequence"/>
</dbReference>
<dbReference type="Pfam" id="PF07690">
    <property type="entry name" value="MFS_1"/>
    <property type="match status" value="1"/>
</dbReference>
<dbReference type="EMBL" id="QYBB01000010">
    <property type="protein sequence ID" value="RYC31980.1"/>
    <property type="molecule type" value="Genomic_DNA"/>
</dbReference>
<dbReference type="PANTHER" id="PTHR23501">
    <property type="entry name" value="MAJOR FACILITATOR SUPERFAMILY"/>
    <property type="match status" value="1"/>
</dbReference>
<dbReference type="GO" id="GO:0005886">
    <property type="term" value="C:plasma membrane"/>
    <property type="evidence" value="ECO:0007669"/>
    <property type="project" value="UniProtKB-SubCell"/>
</dbReference>
<feature type="transmembrane region" description="Helical" evidence="7">
    <location>
        <begin position="295"/>
        <end position="316"/>
    </location>
</feature>
<gene>
    <name evidence="9" type="ORF">D3273_11190</name>
</gene>
<evidence type="ECO:0000313" key="10">
    <source>
        <dbReference type="Proteomes" id="UP000290759"/>
    </source>
</evidence>
<accession>A0A4Q2U6L3</accession>
<keyword evidence="6 7" id="KW-0472">Membrane</keyword>
<dbReference type="SUPFAM" id="SSF103473">
    <property type="entry name" value="MFS general substrate transporter"/>
    <property type="match status" value="1"/>
</dbReference>
<dbReference type="InterPro" id="IPR036259">
    <property type="entry name" value="MFS_trans_sf"/>
</dbReference>
<feature type="transmembrane region" description="Helical" evidence="7">
    <location>
        <begin position="46"/>
        <end position="65"/>
    </location>
</feature>
<evidence type="ECO:0000256" key="3">
    <source>
        <dbReference type="ARBA" id="ARBA00022475"/>
    </source>
</evidence>
<feature type="transmembrane region" description="Helical" evidence="7">
    <location>
        <begin position="328"/>
        <end position="346"/>
    </location>
</feature>
<feature type="transmembrane region" description="Helical" evidence="7">
    <location>
        <begin position="456"/>
        <end position="475"/>
    </location>
</feature>
<feature type="transmembrane region" description="Helical" evidence="7">
    <location>
        <begin position="165"/>
        <end position="186"/>
    </location>
</feature>
<dbReference type="FunFam" id="1.20.1720.10:FF:000004">
    <property type="entry name" value="EmrB/QacA family drug resistance transporter"/>
    <property type="match status" value="1"/>
</dbReference>
<evidence type="ECO:0000256" key="4">
    <source>
        <dbReference type="ARBA" id="ARBA00022692"/>
    </source>
</evidence>
<name>A0A4Q2U6L3_9HYPH</name>
<protein>
    <submittedName>
        <fullName evidence="9">MFS transporter</fullName>
    </submittedName>
</protein>
<dbReference type="OrthoDB" id="9812221at2"/>
<keyword evidence="4 7" id="KW-0812">Transmembrane</keyword>
<dbReference type="RefSeq" id="WP_129226499.1">
    <property type="nucleotide sequence ID" value="NZ_QYBB01000010.1"/>
</dbReference>
<reference evidence="9 10" key="2">
    <citation type="submission" date="2019-02" db="EMBL/GenBank/DDBJ databases">
        <title>'Lichenibacterium ramalinii' gen. nov. sp. nov., 'Lichenibacterium minor' gen. nov. sp. nov.</title>
        <authorList>
            <person name="Pankratov T."/>
        </authorList>
    </citation>
    <scope>NUCLEOTIDE SEQUENCE [LARGE SCALE GENOMIC DNA]</scope>
    <source>
        <strain evidence="9 10">RmlP026</strain>
    </source>
</reference>
<feature type="transmembrane region" description="Helical" evidence="7">
    <location>
        <begin position="77"/>
        <end position="100"/>
    </location>
</feature>
<feature type="transmembrane region" description="Helical" evidence="7">
    <location>
        <begin position="139"/>
        <end position="159"/>
    </location>
</feature>
<comment type="caution">
    <text evidence="9">The sequence shown here is derived from an EMBL/GenBank/DDBJ whole genome shotgun (WGS) entry which is preliminary data.</text>
</comment>
<reference evidence="9 10" key="1">
    <citation type="submission" date="2018-12" db="EMBL/GenBank/DDBJ databases">
        <authorList>
            <person name="Grouzdev D.S."/>
            <person name="Krutkina M.S."/>
        </authorList>
    </citation>
    <scope>NUCLEOTIDE SEQUENCE [LARGE SCALE GENOMIC DNA]</scope>
    <source>
        <strain evidence="9 10">RmlP026</strain>
    </source>
</reference>
<feature type="domain" description="Major facilitator superfamily (MFS) profile" evidence="8">
    <location>
        <begin position="12"/>
        <end position="480"/>
    </location>
</feature>